<proteinExistence type="predicted"/>
<comment type="caution">
    <text evidence="3">The sequence shown here is derived from an EMBL/GenBank/DDBJ whole genome shotgun (WGS) entry which is preliminary data.</text>
</comment>
<dbReference type="NCBIfam" id="TIGR02896">
    <property type="entry name" value="spore_III_AF"/>
    <property type="match status" value="1"/>
</dbReference>
<dbReference type="Pfam" id="PF09581">
    <property type="entry name" value="Spore_III_AF"/>
    <property type="match status" value="1"/>
</dbReference>
<organism evidence="3 4">
    <name type="scientific">Paenibacillus taihuensis</name>
    <dbReference type="NCBI Taxonomy" id="1156355"/>
    <lineage>
        <taxon>Bacteria</taxon>
        <taxon>Bacillati</taxon>
        <taxon>Bacillota</taxon>
        <taxon>Bacilli</taxon>
        <taxon>Bacillales</taxon>
        <taxon>Paenibacillaceae</taxon>
        <taxon>Paenibacillus</taxon>
    </lineage>
</organism>
<keyword evidence="2" id="KW-1133">Transmembrane helix</keyword>
<evidence type="ECO:0000313" key="3">
    <source>
        <dbReference type="EMBL" id="REE70634.1"/>
    </source>
</evidence>
<keyword evidence="2" id="KW-0472">Membrane</keyword>
<dbReference type="RefSeq" id="WP_116190982.1">
    <property type="nucleotide sequence ID" value="NZ_QTTN01000028.1"/>
</dbReference>
<evidence type="ECO:0000313" key="4">
    <source>
        <dbReference type="Proteomes" id="UP000256304"/>
    </source>
</evidence>
<keyword evidence="2" id="KW-0812">Transmembrane</keyword>
<feature type="transmembrane region" description="Helical" evidence="2">
    <location>
        <begin position="6"/>
        <end position="25"/>
    </location>
</feature>
<dbReference type="OrthoDB" id="2375554at2"/>
<name>A0A3D9R3N6_9BACL</name>
<dbReference type="EMBL" id="QTTN01000028">
    <property type="protein sequence ID" value="REE70634.1"/>
    <property type="molecule type" value="Genomic_DNA"/>
</dbReference>
<protein>
    <submittedName>
        <fullName evidence="3">Stage III sporulation protein AF</fullName>
    </submittedName>
</protein>
<dbReference type="InterPro" id="IPR014245">
    <property type="entry name" value="Spore_III_AF"/>
</dbReference>
<sequence length="257" mass="27736">MLNWLAVWLQQIIAVVLLAGFIDLILPNKAMQRYVRLVAGLIILLTILTPIIRLLQGDFNARLDQQVDNWIQSTKNDQLHMPTLEEIQENAKKLQQKQQDSALLLTEQRLGASMKESIAESTGLQVAGVNVKLIGTNGGDQARIDSVVVTLAKPEPGTEPDADSAANSESVPEDESAATGNSNSGKNVKPVEEIEAIEVTVPPVTDQQGNTPDASAEVQPVNNAAAAAVKEVLRQGWSVNPKRIEVLQQQADAESAK</sequence>
<feature type="region of interest" description="Disordered" evidence="1">
    <location>
        <begin position="153"/>
        <end position="191"/>
    </location>
</feature>
<evidence type="ECO:0000256" key="1">
    <source>
        <dbReference type="SAM" id="MobiDB-lite"/>
    </source>
</evidence>
<accession>A0A3D9R3N6</accession>
<evidence type="ECO:0000256" key="2">
    <source>
        <dbReference type="SAM" id="Phobius"/>
    </source>
</evidence>
<dbReference type="AlphaFoldDB" id="A0A3D9R3N6"/>
<gene>
    <name evidence="3" type="ORF">A8990_12845</name>
</gene>
<keyword evidence="4" id="KW-1185">Reference proteome</keyword>
<feature type="transmembrane region" description="Helical" evidence="2">
    <location>
        <begin position="37"/>
        <end position="55"/>
    </location>
</feature>
<reference evidence="3 4" key="1">
    <citation type="submission" date="2018-08" db="EMBL/GenBank/DDBJ databases">
        <title>Genomic Encyclopedia of Type Strains, Phase III (KMG-III): the genomes of soil and plant-associated and newly described type strains.</title>
        <authorList>
            <person name="Whitman W."/>
        </authorList>
    </citation>
    <scope>NUCLEOTIDE SEQUENCE [LARGE SCALE GENOMIC DNA]</scope>
    <source>
        <strain evidence="3 4">CGMCC 1.10966</strain>
    </source>
</reference>
<dbReference type="Proteomes" id="UP000256304">
    <property type="component" value="Unassembled WGS sequence"/>
</dbReference>